<evidence type="ECO:0000313" key="4">
    <source>
        <dbReference type="Proteomes" id="UP000199515"/>
    </source>
</evidence>
<feature type="transmembrane region" description="Helical" evidence="1">
    <location>
        <begin position="118"/>
        <end position="139"/>
    </location>
</feature>
<sequence length="217" mass="23552">MGDLLRNFGAMIPLTIIAVPYALIAWPLLTAARRRKREPDAKLTAAMDVTICLVSVLVLVLVMMPVAGSRTSTLHLTPGADMATAFGDGGSFWQVGGNLLMLSPLGMILPFRVRFLRSVGRIAVAALVLSMLVEAMQYVLHAGRVTATDDVILNALGATMGAAIARPWWLRPRLVIPVQTRRVCEAPIQLRVPRSVWEPTCFRVVEAHPLANGPARL</sequence>
<proteinExistence type="predicted"/>
<dbReference type="EMBL" id="FNON01000002">
    <property type="protein sequence ID" value="SDX21697.1"/>
    <property type="molecule type" value="Genomic_DNA"/>
</dbReference>
<gene>
    <name evidence="3" type="ORF">SAMN05421504_102694</name>
</gene>
<feature type="transmembrane region" description="Helical" evidence="1">
    <location>
        <begin position="92"/>
        <end position="111"/>
    </location>
</feature>
<dbReference type="PANTHER" id="PTHR36834">
    <property type="entry name" value="MEMBRANE PROTEIN-RELATED"/>
    <property type="match status" value="1"/>
</dbReference>
<dbReference type="Pfam" id="PF04892">
    <property type="entry name" value="VanZ"/>
    <property type="match status" value="1"/>
</dbReference>
<dbReference type="InterPro" id="IPR006976">
    <property type="entry name" value="VanZ-like"/>
</dbReference>
<dbReference type="STRING" id="589385.SAMN05421504_102694"/>
<feature type="transmembrane region" description="Helical" evidence="1">
    <location>
        <begin position="151"/>
        <end position="169"/>
    </location>
</feature>
<name>A0A1H2ZWJ8_9PSEU</name>
<evidence type="ECO:0000256" key="1">
    <source>
        <dbReference type="SAM" id="Phobius"/>
    </source>
</evidence>
<keyword evidence="4" id="KW-1185">Reference proteome</keyword>
<keyword evidence="1" id="KW-0812">Transmembrane</keyword>
<dbReference type="PANTHER" id="PTHR36834:SF1">
    <property type="entry name" value="INTEGRAL MEMBRANE PROTEIN"/>
    <property type="match status" value="1"/>
</dbReference>
<evidence type="ECO:0000259" key="2">
    <source>
        <dbReference type="Pfam" id="PF04892"/>
    </source>
</evidence>
<feature type="transmembrane region" description="Helical" evidence="1">
    <location>
        <begin position="43"/>
        <end position="67"/>
    </location>
</feature>
<accession>A0A1H2ZWJ8</accession>
<dbReference type="Proteomes" id="UP000199515">
    <property type="component" value="Unassembled WGS sequence"/>
</dbReference>
<feature type="transmembrane region" description="Helical" evidence="1">
    <location>
        <begin position="12"/>
        <end position="31"/>
    </location>
</feature>
<dbReference type="RefSeq" id="WP_091288547.1">
    <property type="nucleotide sequence ID" value="NZ_FNON01000002.1"/>
</dbReference>
<feature type="domain" description="VanZ-like" evidence="2">
    <location>
        <begin position="53"/>
        <end position="166"/>
    </location>
</feature>
<organism evidence="3 4">
    <name type="scientific">Amycolatopsis xylanica</name>
    <dbReference type="NCBI Taxonomy" id="589385"/>
    <lineage>
        <taxon>Bacteria</taxon>
        <taxon>Bacillati</taxon>
        <taxon>Actinomycetota</taxon>
        <taxon>Actinomycetes</taxon>
        <taxon>Pseudonocardiales</taxon>
        <taxon>Pseudonocardiaceae</taxon>
        <taxon>Amycolatopsis</taxon>
    </lineage>
</organism>
<keyword evidence="1" id="KW-0472">Membrane</keyword>
<evidence type="ECO:0000313" key="3">
    <source>
        <dbReference type="EMBL" id="SDX21697.1"/>
    </source>
</evidence>
<reference evidence="3 4" key="1">
    <citation type="submission" date="2016-10" db="EMBL/GenBank/DDBJ databases">
        <authorList>
            <person name="de Groot N.N."/>
        </authorList>
    </citation>
    <scope>NUCLEOTIDE SEQUENCE [LARGE SCALE GENOMIC DNA]</scope>
    <source>
        <strain evidence="3 4">CPCC 202699</strain>
    </source>
</reference>
<dbReference type="AlphaFoldDB" id="A0A1H2ZWJ8"/>
<dbReference type="InterPro" id="IPR053150">
    <property type="entry name" value="Teicoplanin_resist-assoc"/>
</dbReference>
<keyword evidence="1" id="KW-1133">Transmembrane helix</keyword>
<dbReference type="OrthoDB" id="3627087at2"/>
<protein>
    <submittedName>
        <fullName evidence="3">VanZ like family protein</fullName>
    </submittedName>
</protein>